<reference evidence="1" key="1">
    <citation type="journal article" date="2015" name="Nature">
        <title>Complex archaea that bridge the gap between prokaryotes and eukaryotes.</title>
        <authorList>
            <person name="Spang A."/>
            <person name="Saw J.H."/>
            <person name="Jorgensen S.L."/>
            <person name="Zaremba-Niedzwiedzka K."/>
            <person name="Martijn J."/>
            <person name="Lind A.E."/>
            <person name="van Eijk R."/>
            <person name="Schleper C."/>
            <person name="Guy L."/>
            <person name="Ettema T.J."/>
        </authorList>
    </citation>
    <scope>NUCLEOTIDE SEQUENCE</scope>
</reference>
<comment type="caution">
    <text evidence="1">The sequence shown here is derived from an EMBL/GenBank/DDBJ whole genome shotgun (WGS) entry which is preliminary data.</text>
</comment>
<protein>
    <submittedName>
        <fullName evidence="1">Uncharacterized protein</fullName>
    </submittedName>
</protein>
<dbReference type="AlphaFoldDB" id="A0A0F8YHP3"/>
<evidence type="ECO:0000313" key="1">
    <source>
        <dbReference type="EMBL" id="KKK47551.1"/>
    </source>
</evidence>
<sequence length="64" mass="7186">MLKFPQSIPRTPVLGICKGLDMREVKPLANEAKDLLDKAIILIQEHFNDKAGAAEERGRQDVQE</sequence>
<accession>A0A0F8YHP3</accession>
<organism evidence="1">
    <name type="scientific">marine sediment metagenome</name>
    <dbReference type="NCBI Taxonomy" id="412755"/>
    <lineage>
        <taxon>unclassified sequences</taxon>
        <taxon>metagenomes</taxon>
        <taxon>ecological metagenomes</taxon>
    </lineage>
</organism>
<dbReference type="EMBL" id="LAZR01069524">
    <property type="protein sequence ID" value="KKK47551.1"/>
    <property type="molecule type" value="Genomic_DNA"/>
</dbReference>
<proteinExistence type="predicted"/>
<name>A0A0F8YHP3_9ZZZZ</name>
<gene>
    <name evidence="1" type="ORF">LCGC14_3154060</name>
</gene>
<feature type="non-terminal residue" evidence="1">
    <location>
        <position position="64"/>
    </location>
</feature>